<dbReference type="RefSeq" id="WP_008842858.1">
    <property type="nucleotide sequence ID" value="NZ_BAEN01000014.1"/>
</dbReference>
<reference evidence="1 2" key="1">
    <citation type="journal article" date="2017" name="Antonie Van Leeuwenhoek">
        <title>Rhizobium rhizosphaerae sp. nov., a novel species isolated from rice rhizosphere.</title>
        <authorList>
            <person name="Zhao J.J."/>
            <person name="Zhang J."/>
            <person name="Zhang R.J."/>
            <person name="Zhang C.W."/>
            <person name="Yin H.Q."/>
            <person name="Zhang X.X."/>
        </authorList>
    </citation>
    <scope>NUCLEOTIDE SEQUENCE [LARGE SCALE GENOMIC DNA]</scope>
    <source>
        <strain evidence="1 2">E3</strain>
    </source>
</reference>
<proteinExistence type="predicted"/>
<protein>
    <submittedName>
        <fullName evidence="1">Uncharacterized protein</fullName>
    </submittedName>
</protein>
<accession>K6Y8Q3</accession>
<sequence>MNIQIKEVLRRYHLSETESHQKARLNLLTEQLFREYIDLALISNGLSDKDIVCIRTWHVPIVFDPNKTDIEVFQSWLAKLDATLKQLFAQPDPSNWIRYSSEIDVLTSIPIMLASRQLDDVWAWQQMGIVRDDNMDFDSAKSDWLAYLERNPTTLKAVFIALAVDGRVKMLFQHQFLDFYDAVRLIDKILEFKPDWSLLLSQVNIQCTGNWPTLLAQVSLNQLSQNNSISGSQALVGETWLVFYSMLKSSSGHKNDATKAINTKPIDDIKCLVFSALLSDWVKSGYRLEITNNAKLISFAVMRIEQVTTALSRFTEPAPMSANSNSSSHNEDLQSQDEAVDLLFTDIPIISQLSPTNVLLLSEFAGLLYIINLLKRPVWQAQLVALLEHGDSPSVLLRALAKRLLRSVSDDPVIDVFSGEITQIQKDNKVSDPLNQKQIDALDDFVQQLKQEIIHMLGDRTPRNEQQILDWLCRRKARIDYQPGWVNVTFELDSIDTQVRAAGLDLNPDYVPWLGYVVKFYYE</sequence>
<dbReference type="EMBL" id="BAEN01000014">
    <property type="protein sequence ID" value="GAC13038.1"/>
    <property type="molecule type" value="Genomic_DNA"/>
</dbReference>
<dbReference type="STRING" id="1127673.GLIP_0391"/>
<comment type="caution">
    <text evidence="1">The sequence shown here is derived from an EMBL/GenBank/DDBJ whole genome shotgun (WGS) entry which is preliminary data.</text>
</comment>
<dbReference type="eggNOG" id="ENOG5032V12">
    <property type="taxonomic scope" value="Bacteria"/>
</dbReference>
<dbReference type="AlphaFoldDB" id="K6Y8Q3"/>
<evidence type="ECO:0000313" key="2">
    <source>
        <dbReference type="Proteomes" id="UP000006334"/>
    </source>
</evidence>
<evidence type="ECO:0000313" key="1">
    <source>
        <dbReference type="EMBL" id="GAC13038.1"/>
    </source>
</evidence>
<gene>
    <name evidence="1" type="ORF">GLIP_0391</name>
</gene>
<organism evidence="1 2">
    <name type="scientific">Aliiglaciecola lipolytica E3</name>
    <dbReference type="NCBI Taxonomy" id="1127673"/>
    <lineage>
        <taxon>Bacteria</taxon>
        <taxon>Pseudomonadati</taxon>
        <taxon>Pseudomonadota</taxon>
        <taxon>Gammaproteobacteria</taxon>
        <taxon>Alteromonadales</taxon>
        <taxon>Alteromonadaceae</taxon>
        <taxon>Aliiglaciecola</taxon>
    </lineage>
</organism>
<dbReference type="Proteomes" id="UP000006334">
    <property type="component" value="Unassembled WGS sequence"/>
</dbReference>
<dbReference type="OrthoDB" id="5525274at2"/>
<name>K6Y8Q3_9ALTE</name>
<keyword evidence="2" id="KW-1185">Reference proteome</keyword>